<dbReference type="RefSeq" id="WP_045806894.1">
    <property type="nucleotide sequence ID" value="NZ_JZCR01000009.1"/>
</dbReference>
<accession>A0A0F3RT42</accession>
<dbReference type="PANTHER" id="PTHR43420">
    <property type="entry name" value="ACETYLTRANSFERASE"/>
    <property type="match status" value="1"/>
</dbReference>
<dbReference type="AlphaFoldDB" id="A0A0F3RT42"/>
<evidence type="ECO:0000259" key="3">
    <source>
        <dbReference type="PROSITE" id="PS51186"/>
    </source>
</evidence>
<proteinExistence type="predicted"/>
<evidence type="ECO:0000256" key="1">
    <source>
        <dbReference type="ARBA" id="ARBA00022679"/>
    </source>
</evidence>
<dbReference type="InterPro" id="IPR050680">
    <property type="entry name" value="YpeA/RimI_acetyltransf"/>
</dbReference>
<dbReference type="CDD" id="cd04301">
    <property type="entry name" value="NAT_SF"/>
    <property type="match status" value="1"/>
</dbReference>
<dbReference type="PROSITE" id="PS51186">
    <property type="entry name" value="GNAT"/>
    <property type="match status" value="1"/>
</dbReference>
<organism evidence="4 5">
    <name type="scientific">Levilactobacillus spicheri</name>
    <dbReference type="NCBI Taxonomy" id="216463"/>
    <lineage>
        <taxon>Bacteria</taxon>
        <taxon>Bacillati</taxon>
        <taxon>Bacillota</taxon>
        <taxon>Bacilli</taxon>
        <taxon>Lactobacillales</taxon>
        <taxon>Lactobacillaceae</taxon>
        <taxon>Levilactobacillus</taxon>
    </lineage>
</organism>
<keyword evidence="2" id="KW-0012">Acyltransferase</keyword>
<feature type="domain" description="N-acetyltransferase" evidence="3">
    <location>
        <begin position="7"/>
        <end position="146"/>
    </location>
</feature>
<evidence type="ECO:0000256" key="2">
    <source>
        <dbReference type="ARBA" id="ARBA00023315"/>
    </source>
</evidence>
<reference evidence="4 5" key="1">
    <citation type="submission" date="2015-03" db="EMBL/GenBank/DDBJ databases">
        <authorList>
            <person name="Zheng J."/>
            <person name="Ganezle M."/>
        </authorList>
    </citation>
    <scope>NUCLEOTIDE SEQUENCE [LARGE SCALE GENOMIC DNA]</scope>
    <source>
        <strain evidence="4 5">LP38</strain>
    </source>
</reference>
<dbReference type="PANTHER" id="PTHR43420:SF47">
    <property type="entry name" value="N-ACETYLTRANSFERASE DOMAIN-CONTAINING PROTEIN"/>
    <property type="match status" value="1"/>
</dbReference>
<dbReference type="GO" id="GO:0016747">
    <property type="term" value="F:acyltransferase activity, transferring groups other than amino-acyl groups"/>
    <property type="evidence" value="ECO:0007669"/>
    <property type="project" value="InterPro"/>
</dbReference>
<keyword evidence="1 4" id="KW-0808">Transferase</keyword>
<dbReference type="Pfam" id="PF13673">
    <property type="entry name" value="Acetyltransf_10"/>
    <property type="match status" value="1"/>
</dbReference>
<protein>
    <submittedName>
        <fullName evidence="4">GNAT family acetyltransferase</fullName>
    </submittedName>
</protein>
<evidence type="ECO:0000313" key="4">
    <source>
        <dbReference type="EMBL" id="KJW13193.1"/>
    </source>
</evidence>
<name>A0A0F3RT42_9LACO</name>
<dbReference type="EMBL" id="JZCR01000009">
    <property type="protein sequence ID" value="KJW13193.1"/>
    <property type="molecule type" value="Genomic_DNA"/>
</dbReference>
<sequence length="152" mass="17485">MINWQSLTYDELTKDNLYELAYERIQIFVKAQQRPYQELDAADKVAHHILGYQDGHLVAYARVFQTENHATFGRVLTAPAVRGQGVGRQLMAQITAELARDFAGQSVVIEAQVDKQHFYEKFGYRIDGAPFIFNQTPHIKMVRQEDRLQAAE</sequence>
<dbReference type="STRING" id="216463.VC81_04105"/>
<dbReference type="InterPro" id="IPR000182">
    <property type="entry name" value="GNAT_dom"/>
</dbReference>
<evidence type="ECO:0000313" key="5">
    <source>
        <dbReference type="Proteomes" id="UP000033491"/>
    </source>
</evidence>
<dbReference type="PATRIC" id="fig|216463.3.peg.2649"/>
<dbReference type="SUPFAM" id="SSF55729">
    <property type="entry name" value="Acyl-CoA N-acyltransferases (Nat)"/>
    <property type="match status" value="1"/>
</dbReference>
<dbReference type="Proteomes" id="UP000033491">
    <property type="component" value="Unassembled WGS sequence"/>
</dbReference>
<comment type="caution">
    <text evidence="4">The sequence shown here is derived from an EMBL/GenBank/DDBJ whole genome shotgun (WGS) entry which is preliminary data.</text>
</comment>
<gene>
    <name evidence="4" type="ORF">VC81_04105</name>
</gene>
<dbReference type="InterPro" id="IPR016181">
    <property type="entry name" value="Acyl_CoA_acyltransferase"/>
</dbReference>
<dbReference type="Gene3D" id="3.40.630.30">
    <property type="match status" value="1"/>
</dbReference>